<accession>A0A074JEH8</accession>
<dbReference type="Proteomes" id="UP000027432">
    <property type="component" value="Unassembled WGS sequence"/>
</dbReference>
<comment type="caution">
    <text evidence="1">The sequence shown here is derived from an EMBL/GenBank/DDBJ whole genome shotgun (WGS) entry which is preliminary data.</text>
</comment>
<dbReference type="AlphaFoldDB" id="A0A074JEH8"/>
<gene>
    <name evidence="1" type="ORF">TP2_16965</name>
</gene>
<protein>
    <submittedName>
        <fullName evidence="1">Transposase ISSpo9</fullName>
    </submittedName>
</protein>
<sequence>MYCLNLLGQRLMARDFDRQVAELQIRIAVLNGYTDLGISVTEVVG</sequence>
<keyword evidence="2" id="KW-1185">Reference proteome</keyword>
<dbReference type="EMBL" id="AUND01000006">
    <property type="protein sequence ID" value="KEO54939.1"/>
    <property type="molecule type" value="Genomic_DNA"/>
</dbReference>
<dbReference type="eggNOG" id="COG3039">
    <property type="taxonomic scope" value="Bacteria"/>
</dbReference>
<proteinExistence type="predicted"/>
<evidence type="ECO:0000313" key="2">
    <source>
        <dbReference type="Proteomes" id="UP000027432"/>
    </source>
</evidence>
<reference evidence="1 2" key="1">
    <citation type="submission" date="2013-07" db="EMBL/GenBank/DDBJ databases">
        <title>Thioclava pacifica DSM 10166 Genome Sequencing.</title>
        <authorList>
            <person name="Lai Q."/>
            <person name="Shao Z."/>
        </authorList>
    </citation>
    <scope>NUCLEOTIDE SEQUENCE [LARGE SCALE GENOMIC DNA]</scope>
    <source>
        <strain evidence="1 2">DSM 10166</strain>
    </source>
</reference>
<organism evidence="1 2">
    <name type="scientific">Thioclava pacifica DSM 10166</name>
    <dbReference type="NCBI Taxonomy" id="1353537"/>
    <lineage>
        <taxon>Bacteria</taxon>
        <taxon>Pseudomonadati</taxon>
        <taxon>Pseudomonadota</taxon>
        <taxon>Alphaproteobacteria</taxon>
        <taxon>Rhodobacterales</taxon>
        <taxon>Paracoccaceae</taxon>
        <taxon>Thioclava</taxon>
    </lineage>
</organism>
<evidence type="ECO:0000313" key="1">
    <source>
        <dbReference type="EMBL" id="KEO54939.1"/>
    </source>
</evidence>
<name>A0A074JEH8_9RHOB</name>
<dbReference type="STRING" id="1353537.TP2_16965"/>